<keyword evidence="2 13" id="KW-0963">Cytoplasm</keyword>
<dbReference type="NCBIfam" id="TIGR00418">
    <property type="entry name" value="thrS"/>
    <property type="match status" value="1"/>
</dbReference>
<evidence type="ECO:0000256" key="7">
    <source>
        <dbReference type="ARBA" id="ARBA00022833"/>
    </source>
</evidence>
<dbReference type="InterPro" id="IPR004095">
    <property type="entry name" value="TGS"/>
</dbReference>
<dbReference type="EMBL" id="JACNJD010000291">
    <property type="protein sequence ID" value="MBC8178601.1"/>
    <property type="molecule type" value="Genomic_DNA"/>
</dbReference>
<dbReference type="InterPro" id="IPR002320">
    <property type="entry name" value="Thr-tRNA-ligase_IIa"/>
</dbReference>
<dbReference type="FunFam" id="3.30.930.10:FF:000002">
    <property type="entry name" value="Threonine--tRNA ligase"/>
    <property type="match status" value="1"/>
</dbReference>
<evidence type="ECO:0000256" key="1">
    <source>
        <dbReference type="ARBA" id="ARBA00008226"/>
    </source>
</evidence>
<evidence type="ECO:0000256" key="4">
    <source>
        <dbReference type="ARBA" id="ARBA00022598"/>
    </source>
</evidence>
<comment type="similarity">
    <text evidence="1 13">Belongs to the class-II aminoacyl-tRNA synthetase family.</text>
</comment>
<dbReference type="InterPro" id="IPR012947">
    <property type="entry name" value="tRNA_SAD"/>
</dbReference>
<gene>
    <name evidence="13 16" type="primary">thrS</name>
    <name evidence="16" type="ORF">H8E19_14440</name>
</gene>
<dbReference type="GO" id="GO:0005829">
    <property type="term" value="C:cytosol"/>
    <property type="evidence" value="ECO:0007669"/>
    <property type="project" value="TreeGrafter"/>
</dbReference>
<dbReference type="Pfam" id="PF00587">
    <property type="entry name" value="tRNA-synt_2b"/>
    <property type="match status" value="1"/>
</dbReference>
<keyword evidence="4 13" id="KW-0436">Ligase</keyword>
<dbReference type="InterPro" id="IPR006195">
    <property type="entry name" value="aa-tRNA-synth_II"/>
</dbReference>
<dbReference type="Proteomes" id="UP000650524">
    <property type="component" value="Unassembled WGS sequence"/>
</dbReference>
<dbReference type="Gene3D" id="3.30.980.10">
    <property type="entry name" value="Threonyl-trna Synthetase, Chain A, domain 2"/>
    <property type="match status" value="1"/>
</dbReference>
<evidence type="ECO:0000313" key="17">
    <source>
        <dbReference type="Proteomes" id="UP000650524"/>
    </source>
</evidence>
<feature type="domain" description="Aminoacyl-transfer RNA synthetases class-II family profile" evidence="14">
    <location>
        <begin position="259"/>
        <end position="535"/>
    </location>
</feature>
<keyword evidence="11 13" id="KW-0030">Aminoacyl-tRNA synthetase</keyword>
<dbReference type="EC" id="6.1.1.3" evidence="13"/>
<dbReference type="FunFam" id="3.40.50.800:FF:000001">
    <property type="entry name" value="Threonine--tRNA ligase"/>
    <property type="match status" value="1"/>
</dbReference>
<dbReference type="Pfam" id="PF07973">
    <property type="entry name" value="tRNA_SAD"/>
    <property type="match status" value="1"/>
</dbReference>
<dbReference type="PANTHER" id="PTHR11451">
    <property type="entry name" value="THREONINE-TRNA LIGASE"/>
    <property type="match status" value="1"/>
</dbReference>
<feature type="binding site" evidence="13">
    <location>
        <position position="512"/>
    </location>
    <ligand>
        <name>Zn(2+)</name>
        <dbReference type="ChEBI" id="CHEBI:29105"/>
        <note>catalytic</note>
    </ligand>
</feature>
<dbReference type="GO" id="GO:0005524">
    <property type="term" value="F:ATP binding"/>
    <property type="evidence" value="ECO:0007669"/>
    <property type="project" value="UniProtKB-UniRule"/>
</dbReference>
<evidence type="ECO:0000256" key="13">
    <source>
        <dbReference type="HAMAP-Rule" id="MF_00184"/>
    </source>
</evidence>
<dbReference type="SUPFAM" id="SSF55186">
    <property type="entry name" value="ThrRS/AlaRS common domain"/>
    <property type="match status" value="1"/>
</dbReference>
<dbReference type="HAMAP" id="MF_00184">
    <property type="entry name" value="Thr_tRNA_synth"/>
    <property type="match status" value="1"/>
</dbReference>
<evidence type="ECO:0000259" key="14">
    <source>
        <dbReference type="PROSITE" id="PS50862"/>
    </source>
</evidence>
<feature type="binding site" evidence="13">
    <location>
        <position position="387"/>
    </location>
    <ligand>
        <name>Zn(2+)</name>
        <dbReference type="ChEBI" id="CHEBI:29105"/>
        <note>catalytic</note>
    </ligand>
</feature>
<dbReference type="InterPro" id="IPR012675">
    <property type="entry name" value="Beta-grasp_dom_sf"/>
</dbReference>
<keyword evidence="3 13" id="KW-0820">tRNA-binding</keyword>
<dbReference type="CDD" id="cd00860">
    <property type="entry name" value="ThrRS_anticodon"/>
    <property type="match status" value="1"/>
</dbReference>
<dbReference type="Gene3D" id="3.40.50.800">
    <property type="entry name" value="Anticodon-binding domain"/>
    <property type="match status" value="1"/>
</dbReference>
<comment type="subcellular location">
    <subcellularLocation>
        <location evidence="13">Cytoplasm</location>
    </subcellularLocation>
</comment>
<keyword evidence="7 13" id="KW-0862">Zinc</keyword>
<evidence type="ECO:0000259" key="15">
    <source>
        <dbReference type="PROSITE" id="PS51880"/>
    </source>
</evidence>
<reference evidence="16 17" key="1">
    <citation type="submission" date="2020-08" db="EMBL/GenBank/DDBJ databases">
        <title>Bridging the membrane lipid divide: bacteria of the FCB group superphylum have the potential to synthesize archaeal ether lipids.</title>
        <authorList>
            <person name="Villanueva L."/>
            <person name="Von Meijenfeldt F.A.B."/>
            <person name="Westbye A.B."/>
            <person name="Yadav S."/>
            <person name="Hopmans E.C."/>
            <person name="Dutilh B.E."/>
            <person name="Sinninghe Damste J.S."/>
        </authorList>
    </citation>
    <scope>NUCLEOTIDE SEQUENCE [LARGE SCALE GENOMIC DNA]</scope>
    <source>
        <strain evidence="16">NIOZ-UU27</strain>
    </source>
</reference>
<proteinExistence type="inferred from homology"/>
<feature type="region of interest" description="Catalytic" evidence="13">
    <location>
        <begin position="244"/>
        <end position="535"/>
    </location>
</feature>
<evidence type="ECO:0000313" key="16">
    <source>
        <dbReference type="EMBL" id="MBC8178601.1"/>
    </source>
</evidence>
<dbReference type="CDD" id="cd00771">
    <property type="entry name" value="ThrRS_core"/>
    <property type="match status" value="1"/>
</dbReference>
<comment type="caution">
    <text evidence="16">The sequence shown here is derived from an EMBL/GenBank/DDBJ whole genome shotgun (WGS) entry which is preliminary data.</text>
</comment>
<dbReference type="InterPro" id="IPR033728">
    <property type="entry name" value="ThrRS_core"/>
</dbReference>
<evidence type="ECO:0000256" key="8">
    <source>
        <dbReference type="ARBA" id="ARBA00022840"/>
    </source>
</evidence>
<comment type="subunit">
    <text evidence="13">Homodimer.</text>
</comment>
<dbReference type="GO" id="GO:0006435">
    <property type="term" value="P:threonyl-tRNA aminoacylation"/>
    <property type="evidence" value="ECO:0007669"/>
    <property type="project" value="UniProtKB-UniRule"/>
</dbReference>
<keyword evidence="8 13" id="KW-0067">ATP-binding</keyword>
<dbReference type="PANTHER" id="PTHR11451:SF44">
    <property type="entry name" value="THREONINE--TRNA LIGASE, CHLOROPLASTIC_MITOCHONDRIAL 2"/>
    <property type="match status" value="1"/>
</dbReference>
<keyword evidence="10 13" id="KW-0648">Protein biosynthesis</keyword>
<sequence length="637" mass="73303">MRTFSIHLKDKSVEQLEAESLSARDALEYLEVGGLDRVVAVKVNGELHDLSTEIETEVELEPVYVASEDGLEILRHSTSHVMAMAVKELFPGVRVTIGPSIENGFYYDFDYDRPFKEDDLQPIEEKMKEIIKANLPFTRKEISSREAVDFFKGQGEDYKIELINDLEVDSVAVYTQGSFTDLCRGPHIPYTGIIKAFQLTKVAGAYWRGDENRPMLSRIYGVAFADKKSLKKHLHRLEEAKKRNHTKLGPQLGLFSTYEEIGAGMIVWHPKGAMLRHLLEEFEIKEHLRRGYELARGPQILKTELWKKSGHFENYRENMYFTEIDEQSYGIKPMNCLSHMLIYGSKLRSYRDLPKRYFELGTVHRHERSGVLNGLFRVREFTQDDAHIICTPEQLNSEIKGVLDFVKEMMGVFDFKYDLEVSTRPKKSIGTDEDWDLATKALIEAMDDDHLQYEINEGDGAFYGPKIDVKLEDALERKWQCATIQCDFTLPEKFDLYYIGKDGEKHRPVMIHRVILGAIERFIGILIEHYAGAFPTWLSPVQATILTVTDRNISHGEKMLGALENADIRVEADFRNEKLGLKVRDAQMKKIPYMLIIGDKECDNNGITPRQRSGQNLSLMSVEELIDLIVEESKQRR</sequence>
<evidence type="ECO:0000256" key="6">
    <source>
        <dbReference type="ARBA" id="ARBA00022741"/>
    </source>
</evidence>
<evidence type="ECO:0000256" key="2">
    <source>
        <dbReference type="ARBA" id="ARBA00022490"/>
    </source>
</evidence>
<dbReference type="AlphaFoldDB" id="A0A8J6N1K0"/>
<keyword evidence="5 13" id="KW-0479">Metal-binding</keyword>
<dbReference type="GO" id="GO:0046872">
    <property type="term" value="F:metal ion binding"/>
    <property type="evidence" value="ECO:0007669"/>
    <property type="project" value="UniProtKB-KW"/>
</dbReference>
<evidence type="ECO:0000256" key="5">
    <source>
        <dbReference type="ARBA" id="ARBA00022723"/>
    </source>
</evidence>
<dbReference type="PRINTS" id="PR01047">
    <property type="entry name" value="TRNASYNTHTHR"/>
</dbReference>
<dbReference type="GO" id="GO:0004829">
    <property type="term" value="F:threonine-tRNA ligase activity"/>
    <property type="evidence" value="ECO:0007669"/>
    <property type="project" value="UniProtKB-UniRule"/>
</dbReference>
<comment type="cofactor">
    <cofactor evidence="13">
        <name>Zn(2+)</name>
        <dbReference type="ChEBI" id="CHEBI:29105"/>
    </cofactor>
    <text evidence="13">Binds 1 zinc ion per subunit.</text>
</comment>
<keyword evidence="9 13" id="KW-0694">RNA-binding</keyword>
<name>A0A8J6N1K0_9DELT</name>
<dbReference type="FunFam" id="3.30.980.10:FF:000005">
    <property type="entry name" value="Threonyl-tRNA synthetase, mitochondrial"/>
    <property type="match status" value="1"/>
</dbReference>
<evidence type="ECO:0000256" key="12">
    <source>
        <dbReference type="ARBA" id="ARBA00049515"/>
    </source>
</evidence>
<dbReference type="SUPFAM" id="SSF52954">
    <property type="entry name" value="Class II aaRS ABD-related"/>
    <property type="match status" value="1"/>
</dbReference>
<protein>
    <recommendedName>
        <fullName evidence="13">Threonine--tRNA ligase</fullName>
        <ecNumber evidence="13">6.1.1.3</ecNumber>
    </recommendedName>
    <alternativeName>
        <fullName evidence="13">Threonyl-tRNA synthetase</fullName>
        <shortName evidence="13">ThrRS</shortName>
    </alternativeName>
</protein>
<dbReference type="SMART" id="SM00863">
    <property type="entry name" value="tRNA_SAD"/>
    <property type="match status" value="1"/>
</dbReference>
<dbReference type="Gene3D" id="3.10.20.30">
    <property type="match status" value="1"/>
</dbReference>
<evidence type="ECO:0000256" key="11">
    <source>
        <dbReference type="ARBA" id="ARBA00023146"/>
    </source>
</evidence>
<dbReference type="InterPro" id="IPR047246">
    <property type="entry name" value="ThrRS_anticodon"/>
</dbReference>
<dbReference type="Pfam" id="PF03129">
    <property type="entry name" value="HGTP_anticodon"/>
    <property type="match status" value="1"/>
</dbReference>
<dbReference type="FunFam" id="3.30.54.20:FF:000002">
    <property type="entry name" value="Threonine--tRNA ligase"/>
    <property type="match status" value="1"/>
</dbReference>
<feature type="binding site" evidence="13">
    <location>
        <position position="336"/>
    </location>
    <ligand>
        <name>Zn(2+)</name>
        <dbReference type="ChEBI" id="CHEBI:29105"/>
        <note>catalytic</note>
    </ligand>
</feature>
<dbReference type="InterPro" id="IPR036621">
    <property type="entry name" value="Anticodon-bd_dom_sf"/>
</dbReference>
<comment type="catalytic activity">
    <reaction evidence="12 13">
        <text>tRNA(Thr) + L-threonine + ATP = L-threonyl-tRNA(Thr) + AMP + diphosphate + H(+)</text>
        <dbReference type="Rhea" id="RHEA:24624"/>
        <dbReference type="Rhea" id="RHEA-COMP:9670"/>
        <dbReference type="Rhea" id="RHEA-COMP:9704"/>
        <dbReference type="ChEBI" id="CHEBI:15378"/>
        <dbReference type="ChEBI" id="CHEBI:30616"/>
        <dbReference type="ChEBI" id="CHEBI:33019"/>
        <dbReference type="ChEBI" id="CHEBI:57926"/>
        <dbReference type="ChEBI" id="CHEBI:78442"/>
        <dbReference type="ChEBI" id="CHEBI:78534"/>
        <dbReference type="ChEBI" id="CHEBI:456215"/>
        <dbReference type="EC" id="6.1.1.3"/>
    </reaction>
</comment>
<dbReference type="Gene3D" id="3.30.54.20">
    <property type="match status" value="1"/>
</dbReference>
<dbReference type="InterPro" id="IPR002314">
    <property type="entry name" value="aa-tRNA-synt_IIb"/>
</dbReference>
<dbReference type="GO" id="GO:0000049">
    <property type="term" value="F:tRNA binding"/>
    <property type="evidence" value="ECO:0007669"/>
    <property type="project" value="UniProtKB-KW"/>
</dbReference>
<keyword evidence="6 13" id="KW-0547">Nucleotide-binding</keyword>
<evidence type="ECO:0000256" key="9">
    <source>
        <dbReference type="ARBA" id="ARBA00022884"/>
    </source>
</evidence>
<accession>A0A8J6N1K0</accession>
<dbReference type="PROSITE" id="PS50862">
    <property type="entry name" value="AA_TRNA_LIGASE_II"/>
    <property type="match status" value="1"/>
</dbReference>
<dbReference type="InterPro" id="IPR018163">
    <property type="entry name" value="Thr/Ala-tRNA-synth_IIc_edit"/>
</dbReference>
<evidence type="ECO:0000256" key="3">
    <source>
        <dbReference type="ARBA" id="ARBA00022555"/>
    </source>
</evidence>
<dbReference type="Gene3D" id="3.30.930.10">
    <property type="entry name" value="Bira Bifunctional Protein, Domain 2"/>
    <property type="match status" value="1"/>
</dbReference>
<organism evidence="16 17">
    <name type="scientific">Candidatus Desulfacyla euxinica</name>
    <dbReference type="NCBI Taxonomy" id="2841693"/>
    <lineage>
        <taxon>Bacteria</taxon>
        <taxon>Deltaproteobacteria</taxon>
        <taxon>Candidatus Desulfacyla</taxon>
    </lineage>
</organism>
<dbReference type="SUPFAM" id="SSF55681">
    <property type="entry name" value="Class II aaRS and biotin synthetases"/>
    <property type="match status" value="1"/>
</dbReference>
<dbReference type="PROSITE" id="PS51880">
    <property type="entry name" value="TGS"/>
    <property type="match status" value="1"/>
</dbReference>
<evidence type="ECO:0000256" key="10">
    <source>
        <dbReference type="ARBA" id="ARBA00022917"/>
    </source>
</evidence>
<dbReference type="InterPro" id="IPR004154">
    <property type="entry name" value="Anticodon-bd"/>
</dbReference>
<feature type="domain" description="TGS" evidence="15">
    <location>
        <begin position="1"/>
        <end position="64"/>
    </location>
</feature>
<dbReference type="InterPro" id="IPR045864">
    <property type="entry name" value="aa-tRNA-synth_II/BPL/LPL"/>
</dbReference>